<evidence type="ECO:0008006" key="4">
    <source>
        <dbReference type="Google" id="ProtNLM"/>
    </source>
</evidence>
<dbReference type="PANTHER" id="PTHR35757:SF1">
    <property type="entry name" value="THERMOSOME SUBUNIT GAMMA"/>
    <property type="match status" value="1"/>
</dbReference>
<proteinExistence type="predicted"/>
<name>A0A9R0JB73_SPIOL</name>
<dbReference type="RefSeq" id="XP_021864592.2">
    <property type="nucleotide sequence ID" value="XM_022008900.2"/>
</dbReference>
<dbReference type="GO" id="GO:0010027">
    <property type="term" value="P:thylakoid membrane organization"/>
    <property type="evidence" value="ECO:0000318"/>
    <property type="project" value="GO_Central"/>
</dbReference>
<dbReference type="KEGG" id="soe:110803394"/>
<dbReference type="GeneID" id="110803394"/>
<evidence type="ECO:0000256" key="1">
    <source>
        <dbReference type="SAM" id="MobiDB-lite"/>
    </source>
</evidence>
<dbReference type="AlphaFoldDB" id="A0A9R0JB73"/>
<reference evidence="2" key="1">
    <citation type="journal article" date="2021" name="Nat. Commun.">
        <title>Genomic analyses provide insights into spinach domestication and the genetic basis of agronomic traits.</title>
        <authorList>
            <person name="Cai X."/>
            <person name="Sun X."/>
            <person name="Xu C."/>
            <person name="Sun H."/>
            <person name="Wang X."/>
            <person name="Ge C."/>
            <person name="Zhang Z."/>
            <person name="Wang Q."/>
            <person name="Fei Z."/>
            <person name="Jiao C."/>
            <person name="Wang Q."/>
        </authorList>
    </citation>
    <scope>NUCLEOTIDE SEQUENCE [LARGE SCALE GENOMIC DNA]</scope>
    <source>
        <strain evidence="2">cv. Varoflay</strain>
    </source>
</reference>
<organism evidence="2 3">
    <name type="scientific">Spinacia oleracea</name>
    <name type="common">Spinach</name>
    <dbReference type="NCBI Taxonomy" id="3562"/>
    <lineage>
        <taxon>Eukaryota</taxon>
        <taxon>Viridiplantae</taxon>
        <taxon>Streptophyta</taxon>
        <taxon>Embryophyta</taxon>
        <taxon>Tracheophyta</taxon>
        <taxon>Spermatophyta</taxon>
        <taxon>Magnoliopsida</taxon>
        <taxon>eudicotyledons</taxon>
        <taxon>Gunneridae</taxon>
        <taxon>Pentapetalae</taxon>
        <taxon>Caryophyllales</taxon>
        <taxon>Chenopodiaceae</taxon>
        <taxon>Chenopodioideae</taxon>
        <taxon>Anserineae</taxon>
        <taxon>Spinacia</taxon>
    </lineage>
</organism>
<dbReference type="Proteomes" id="UP000813463">
    <property type="component" value="Chromosome 2"/>
</dbReference>
<sequence>MVAHSLSILSPLPSTSSSSATTTTSTADSLSYPQSIHLFNLSRRNPKSSSHFLSPPRASSTFRTPPSPPQEDDSMSSSPEQFLQNNSIADFMRFRKRSDGGDGELQTAVVSFRKKFPWSIFRPFLKVDLVSTIHIGDKEYFANLQKELESYDCVLYEMVASRESLENRRNAAAKTRLKSSRSRGFNILGFIQRQMARILMLDFQLDCLDYQAENWYHADLDFETFKALQMERGESFFTFARDMTIKSTKALIQTEIPENLDPVRSKLLWASRVLPMPLVGLLIIGGICTDVGGQVSENPELDALSRLDFGAAMKVFLAKRLTSEFTQVTADVEEKSVIIGERNKAAIDALESAIEEGNNKIAILYGGGHMPDLGRRLREEFDLVPTQVQWVTAWAIRKRALQSNSFPFLKTLAEISGWPINRYQTLALLIFSSVLALDLWFWELFFGSTANWISQIAADAGHYLHI</sequence>
<feature type="region of interest" description="Disordered" evidence="1">
    <location>
        <begin position="1"/>
        <end position="29"/>
    </location>
</feature>
<accession>A0A9R0JB73</accession>
<feature type="compositionally biased region" description="Polar residues" evidence="1">
    <location>
        <begin position="47"/>
        <end position="64"/>
    </location>
</feature>
<evidence type="ECO:0000313" key="3">
    <source>
        <dbReference type="RefSeq" id="XP_021864592.2"/>
    </source>
</evidence>
<evidence type="ECO:0000313" key="2">
    <source>
        <dbReference type="Proteomes" id="UP000813463"/>
    </source>
</evidence>
<keyword evidence="2" id="KW-1185">Reference proteome</keyword>
<feature type="region of interest" description="Disordered" evidence="1">
    <location>
        <begin position="44"/>
        <end position="80"/>
    </location>
</feature>
<dbReference type="GO" id="GO:0009570">
    <property type="term" value="C:chloroplast stroma"/>
    <property type="evidence" value="ECO:0000318"/>
    <property type="project" value="GO_Central"/>
</dbReference>
<dbReference type="PANTHER" id="PTHR35757">
    <property type="entry name" value="THERMOSOME SUBUNIT GAMMA"/>
    <property type="match status" value="1"/>
</dbReference>
<protein>
    <recommendedName>
        <fullName evidence="4">Thermosome subunit gamma</fullName>
    </recommendedName>
</protein>
<reference evidence="3" key="2">
    <citation type="submission" date="2025-08" db="UniProtKB">
        <authorList>
            <consortium name="RefSeq"/>
        </authorList>
    </citation>
    <scope>IDENTIFICATION</scope>
    <source>
        <tissue evidence="3">Leaf</tissue>
    </source>
</reference>
<gene>
    <name evidence="3" type="primary">LOC110803394</name>
</gene>